<dbReference type="InterPro" id="IPR032286">
    <property type="entry name" value="DUF4837"/>
</dbReference>
<accession>A0A2S1YHR5</accession>
<dbReference type="KEGG" id="fcr:HYN56_04895"/>
<evidence type="ECO:0000313" key="2">
    <source>
        <dbReference type="Proteomes" id="UP000245250"/>
    </source>
</evidence>
<protein>
    <submittedName>
        <fullName evidence="1">DUF4837 domain-containing protein</fullName>
    </submittedName>
</protein>
<sequence length="322" mass="37225">MNKTHFLLLLLPFFLISCFKGQKQDDSVSGKTNTISIIIDDQLWYGEVGDSIRNKFASPVLGLTQEEPLFTINQYPARLLEGFVTDSRSIIVVKKTATAKFEIIHSKTLPHNTFRIYEKSVDDLICSIEDNSAEIIRQIRNSEIQKVQEDNRKSLLNPAILKNKFHINIEIPTGYEYMLHKKNFIWLKKEIISGNTSLLVYQIPLHNFEKRKDIVNSIVRMRDSVGRYIKGREPNTPMITSEAYAPYFSKVTLDNKEAFETKGTWELKNDFMAGPFINYAIVDKVYNRLLVIEGFCYSPSNQERDLMLELEAIIKSVKVDKR</sequence>
<gene>
    <name evidence="1" type="ORF">HYN56_04895</name>
</gene>
<name>A0A2S1YHR5_9FLAO</name>
<organism evidence="1 2">
    <name type="scientific">Flavobacterium crocinum</name>
    <dbReference type="NCBI Taxonomy" id="2183896"/>
    <lineage>
        <taxon>Bacteria</taxon>
        <taxon>Pseudomonadati</taxon>
        <taxon>Bacteroidota</taxon>
        <taxon>Flavobacteriia</taxon>
        <taxon>Flavobacteriales</taxon>
        <taxon>Flavobacteriaceae</taxon>
        <taxon>Flavobacterium</taxon>
    </lineage>
</organism>
<proteinExistence type="predicted"/>
<dbReference type="Proteomes" id="UP000245250">
    <property type="component" value="Chromosome"/>
</dbReference>
<dbReference type="RefSeq" id="WP_109191157.1">
    <property type="nucleotide sequence ID" value="NZ_CP029255.1"/>
</dbReference>
<dbReference type="EMBL" id="CP029255">
    <property type="protein sequence ID" value="AWK03593.1"/>
    <property type="molecule type" value="Genomic_DNA"/>
</dbReference>
<keyword evidence="2" id="KW-1185">Reference proteome</keyword>
<reference evidence="1 2" key="1">
    <citation type="submission" date="2018-05" db="EMBL/GenBank/DDBJ databases">
        <title>Genome sequencing of Flavobacterium sp. HYN0056.</title>
        <authorList>
            <person name="Yi H."/>
            <person name="Baek C."/>
        </authorList>
    </citation>
    <scope>NUCLEOTIDE SEQUENCE [LARGE SCALE GENOMIC DNA]</scope>
    <source>
        <strain evidence="1 2">HYN0056</strain>
    </source>
</reference>
<evidence type="ECO:0000313" key="1">
    <source>
        <dbReference type="EMBL" id="AWK03593.1"/>
    </source>
</evidence>
<dbReference type="Pfam" id="PF16125">
    <property type="entry name" value="DUF4837"/>
    <property type="match status" value="1"/>
</dbReference>
<dbReference type="AlphaFoldDB" id="A0A2S1YHR5"/>
<dbReference type="PROSITE" id="PS51257">
    <property type="entry name" value="PROKAR_LIPOPROTEIN"/>
    <property type="match status" value="1"/>
</dbReference>
<dbReference type="OrthoDB" id="1115230at2"/>